<keyword evidence="5 11" id="KW-0863">Zinc-finger</keyword>
<feature type="domain" description="C2H2-type" evidence="12">
    <location>
        <begin position="257"/>
        <end position="284"/>
    </location>
</feature>
<name>A0AA36BNT7_OCTVU</name>
<feature type="domain" description="C2H2-type" evidence="12">
    <location>
        <begin position="285"/>
        <end position="312"/>
    </location>
</feature>
<evidence type="ECO:0000259" key="12">
    <source>
        <dbReference type="PROSITE" id="PS50157"/>
    </source>
</evidence>
<keyword evidence="6" id="KW-0862">Zinc</keyword>
<keyword evidence="7" id="KW-0805">Transcription regulation</keyword>
<keyword evidence="4" id="KW-0677">Repeat</keyword>
<keyword evidence="14" id="KW-1185">Reference proteome</keyword>
<reference evidence="13" key="1">
    <citation type="submission" date="2023-08" db="EMBL/GenBank/DDBJ databases">
        <authorList>
            <person name="Alioto T."/>
            <person name="Alioto T."/>
            <person name="Gomez Garrido J."/>
        </authorList>
    </citation>
    <scope>NUCLEOTIDE SEQUENCE</scope>
</reference>
<dbReference type="Proteomes" id="UP001162480">
    <property type="component" value="Chromosome 20"/>
</dbReference>
<dbReference type="PROSITE" id="PS00028">
    <property type="entry name" value="ZINC_FINGER_C2H2_1"/>
    <property type="match status" value="9"/>
</dbReference>
<feature type="domain" description="C2H2-type" evidence="12">
    <location>
        <begin position="62"/>
        <end position="89"/>
    </location>
</feature>
<dbReference type="FunFam" id="3.30.160.60:FF:000325">
    <property type="entry name" value="ZFP90 zinc finger protein"/>
    <property type="match status" value="1"/>
</dbReference>
<dbReference type="SUPFAM" id="SSF57667">
    <property type="entry name" value="beta-beta-alpha zinc fingers"/>
    <property type="match status" value="5"/>
</dbReference>
<dbReference type="FunFam" id="3.30.160.60:FF:000512">
    <property type="entry name" value="zinc finger protein 197 isoform X1"/>
    <property type="match status" value="1"/>
</dbReference>
<evidence type="ECO:0000256" key="7">
    <source>
        <dbReference type="ARBA" id="ARBA00023015"/>
    </source>
</evidence>
<dbReference type="FunFam" id="3.30.160.60:FF:001954">
    <property type="entry name" value="Zinc finger protein 787"/>
    <property type="match status" value="1"/>
</dbReference>
<dbReference type="FunFam" id="3.30.160.60:FF:000290">
    <property type="entry name" value="Zinc finger protein 697 isoform X1"/>
    <property type="match status" value="1"/>
</dbReference>
<keyword evidence="10" id="KW-0539">Nucleus</keyword>
<feature type="domain" description="C2H2-type" evidence="12">
    <location>
        <begin position="118"/>
        <end position="145"/>
    </location>
</feature>
<dbReference type="PANTHER" id="PTHR24379:SF121">
    <property type="entry name" value="C2H2-TYPE DOMAIN-CONTAINING PROTEIN"/>
    <property type="match status" value="1"/>
</dbReference>
<dbReference type="FunFam" id="3.30.160.60:FF:000912">
    <property type="entry name" value="Zinc finger protein 660"/>
    <property type="match status" value="1"/>
</dbReference>
<evidence type="ECO:0000256" key="5">
    <source>
        <dbReference type="ARBA" id="ARBA00022771"/>
    </source>
</evidence>
<dbReference type="EMBL" id="OX597833">
    <property type="protein sequence ID" value="CAI9737574.1"/>
    <property type="molecule type" value="Genomic_DNA"/>
</dbReference>
<keyword evidence="3" id="KW-0479">Metal-binding</keyword>
<evidence type="ECO:0000256" key="6">
    <source>
        <dbReference type="ARBA" id="ARBA00022833"/>
    </source>
</evidence>
<evidence type="ECO:0000256" key="2">
    <source>
        <dbReference type="ARBA" id="ARBA00006991"/>
    </source>
</evidence>
<sequence length="707" mass="78572">MTSAARLAVNALAVSEQISSGNVPTSNSGNTKSFKCQFCAKEFPKSCNLTTHLRTHTGEKPYLCGVCQRGFSQSGSLHVHQRTHTGEKPYKCHLCDKRFVQVGSLSVHLKIHTGEQPHQCHLCQQRFAQSSSLRRHIKIHKGEKNYKCKFCSKDFVQSSQLVKHTRTHTGEKPYACKFCDKRFSQSNSLEIHQRVHTGERPYKCDFCDKRFPQSSLLTRHIQVHTRENFCKCDFCDKPFPLQSLLDEHMQLHRDNPYECEYCNKCFSKATRLMEHLKEHTGEEPYRCRFCDKTFTRHRNLCQHLKFHTRQRALVFPEVDKFWEELQDPNGVKTTASHAAVCDVLTPSCFKDDSDLFKTIAAGALREKIQSTDTDTSMELAADLATCCKNEQHLDACDAANNATAVTNGRNGYSPQIDTDTDKKLELSTTLRCCSDPPSGVCDNATVEGQSIDQSYKPLQVDLQISEQASNHGEKTCKVLCAPASDSSVVHTYISTSEPGAITADLPTNSKPGDPTATVVSATYHCGDTIITGNSMFDSSTLPKTSRACLVSLRTCEPSVFTNATAAPPPVQLERAMSAELAVVDQLVSNSQAAVRHKDGTAVEISKPNLFECDMDIKLYLPDRDANTVTAHQPPPSPAITTAPSLVPHTVHIPATMRDTKRKGSELCTFTCKGNMYIKPTVTTLPTDYVEKSRSPGSYDCDLPYGYG</sequence>
<dbReference type="AlphaFoldDB" id="A0AA36BNT7"/>
<feature type="domain" description="C2H2-type" evidence="12">
    <location>
        <begin position="34"/>
        <end position="61"/>
    </location>
</feature>
<feature type="domain" description="C2H2-type" evidence="12">
    <location>
        <begin position="230"/>
        <end position="257"/>
    </location>
</feature>
<evidence type="ECO:0000256" key="1">
    <source>
        <dbReference type="ARBA" id="ARBA00004123"/>
    </source>
</evidence>
<dbReference type="GO" id="GO:0005634">
    <property type="term" value="C:nucleus"/>
    <property type="evidence" value="ECO:0007669"/>
    <property type="project" value="UniProtKB-SubCell"/>
</dbReference>
<evidence type="ECO:0000313" key="14">
    <source>
        <dbReference type="Proteomes" id="UP001162480"/>
    </source>
</evidence>
<dbReference type="SMART" id="SM00355">
    <property type="entry name" value="ZnF_C2H2"/>
    <property type="match status" value="10"/>
</dbReference>
<dbReference type="InterPro" id="IPR013087">
    <property type="entry name" value="Znf_C2H2_type"/>
</dbReference>
<comment type="subcellular location">
    <subcellularLocation>
        <location evidence="1">Nucleus</location>
    </subcellularLocation>
</comment>
<feature type="domain" description="C2H2-type" evidence="12">
    <location>
        <begin position="202"/>
        <end position="229"/>
    </location>
</feature>
<dbReference type="Gene3D" id="3.30.160.60">
    <property type="entry name" value="Classic Zinc Finger"/>
    <property type="match status" value="9"/>
</dbReference>
<dbReference type="FunFam" id="3.30.160.60:FF:002343">
    <property type="entry name" value="Zinc finger protein 33A"/>
    <property type="match status" value="1"/>
</dbReference>
<dbReference type="FunFam" id="3.30.160.60:FF:000557">
    <property type="entry name" value="zinc finger and SCAN domain-containing protein 29"/>
    <property type="match status" value="1"/>
</dbReference>
<comment type="similarity">
    <text evidence="2">Belongs to the krueppel C2H2-type zinc-finger protein family.</text>
</comment>
<evidence type="ECO:0000256" key="8">
    <source>
        <dbReference type="ARBA" id="ARBA00023125"/>
    </source>
</evidence>
<organism evidence="13 14">
    <name type="scientific">Octopus vulgaris</name>
    <name type="common">Common octopus</name>
    <dbReference type="NCBI Taxonomy" id="6645"/>
    <lineage>
        <taxon>Eukaryota</taxon>
        <taxon>Metazoa</taxon>
        <taxon>Spiralia</taxon>
        <taxon>Lophotrochozoa</taxon>
        <taxon>Mollusca</taxon>
        <taxon>Cephalopoda</taxon>
        <taxon>Coleoidea</taxon>
        <taxon>Octopodiformes</taxon>
        <taxon>Octopoda</taxon>
        <taxon>Incirrata</taxon>
        <taxon>Octopodidae</taxon>
        <taxon>Octopus</taxon>
    </lineage>
</organism>
<accession>A0AA36BNT7</accession>
<evidence type="ECO:0000256" key="4">
    <source>
        <dbReference type="ARBA" id="ARBA00022737"/>
    </source>
</evidence>
<evidence type="ECO:0000256" key="9">
    <source>
        <dbReference type="ARBA" id="ARBA00023163"/>
    </source>
</evidence>
<feature type="domain" description="C2H2-type" evidence="12">
    <location>
        <begin position="90"/>
        <end position="117"/>
    </location>
</feature>
<evidence type="ECO:0000256" key="3">
    <source>
        <dbReference type="ARBA" id="ARBA00022723"/>
    </source>
</evidence>
<gene>
    <name evidence="13" type="ORF">OCTVUL_1B027655</name>
</gene>
<feature type="domain" description="C2H2-type" evidence="12">
    <location>
        <begin position="174"/>
        <end position="201"/>
    </location>
</feature>
<dbReference type="GO" id="GO:0008270">
    <property type="term" value="F:zinc ion binding"/>
    <property type="evidence" value="ECO:0007669"/>
    <property type="project" value="UniProtKB-KW"/>
</dbReference>
<evidence type="ECO:0000256" key="11">
    <source>
        <dbReference type="PROSITE-ProRule" id="PRU00042"/>
    </source>
</evidence>
<feature type="domain" description="C2H2-type" evidence="12">
    <location>
        <begin position="146"/>
        <end position="173"/>
    </location>
</feature>
<dbReference type="Pfam" id="PF00096">
    <property type="entry name" value="zf-C2H2"/>
    <property type="match status" value="8"/>
</dbReference>
<dbReference type="FunFam" id="3.30.160.60:FF:000145">
    <property type="entry name" value="Zinc finger protein 574"/>
    <property type="match status" value="1"/>
</dbReference>
<proteinExistence type="inferred from homology"/>
<protein>
    <submittedName>
        <fullName evidence="13">Virus integration site 1</fullName>
    </submittedName>
</protein>
<evidence type="ECO:0000313" key="13">
    <source>
        <dbReference type="EMBL" id="CAI9737574.1"/>
    </source>
</evidence>
<evidence type="ECO:0000256" key="10">
    <source>
        <dbReference type="ARBA" id="ARBA00023242"/>
    </source>
</evidence>
<dbReference type="PROSITE" id="PS50157">
    <property type="entry name" value="ZINC_FINGER_C2H2_2"/>
    <property type="match status" value="10"/>
</dbReference>
<keyword evidence="8" id="KW-0238">DNA-binding</keyword>
<dbReference type="GO" id="GO:0003677">
    <property type="term" value="F:DNA binding"/>
    <property type="evidence" value="ECO:0007669"/>
    <property type="project" value="UniProtKB-KW"/>
</dbReference>
<dbReference type="PANTHER" id="PTHR24379">
    <property type="entry name" value="KRAB AND ZINC FINGER DOMAIN-CONTAINING"/>
    <property type="match status" value="1"/>
</dbReference>
<dbReference type="InterPro" id="IPR036236">
    <property type="entry name" value="Znf_C2H2_sf"/>
</dbReference>
<keyword evidence="9" id="KW-0804">Transcription</keyword>